<evidence type="ECO:0000256" key="8">
    <source>
        <dbReference type="ARBA" id="ARBA00022989"/>
    </source>
</evidence>
<organism evidence="14 15">
    <name type="scientific">Phanerochaete sordida</name>
    <dbReference type="NCBI Taxonomy" id="48140"/>
    <lineage>
        <taxon>Eukaryota</taxon>
        <taxon>Fungi</taxon>
        <taxon>Dikarya</taxon>
        <taxon>Basidiomycota</taxon>
        <taxon>Agaricomycotina</taxon>
        <taxon>Agaricomycetes</taxon>
        <taxon>Polyporales</taxon>
        <taxon>Phanerochaetaceae</taxon>
        <taxon>Phanerochaete</taxon>
    </lineage>
</organism>
<dbReference type="PANTHER" id="PTHR15495">
    <property type="entry name" value="NEGATIVE REGULATOR OF VESICLE FORMATION-RELATED"/>
    <property type="match status" value="1"/>
</dbReference>
<keyword evidence="9 10" id="KW-0472">Membrane</keyword>
<evidence type="ECO:0000256" key="7">
    <source>
        <dbReference type="ARBA" id="ARBA00022927"/>
    </source>
</evidence>
<feature type="region of interest" description="Disordered" evidence="11">
    <location>
        <begin position="783"/>
        <end position="807"/>
    </location>
</feature>
<comment type="caution">
    <text evidence="14">The sequence shown here is derived from an EMBL/GenBank/DDBJ whole genome shotgun (WGS) entry which is preliminary data.</text>
</comment>
<reference evidence="14 15" key="1">
    <citation type="submission" date="2021-08" db="EMBL/GenBank/DDBJ databases">
        <title>Draft Genome Sequence of Phanerochaete sordida strain YK-624.</title>
        <authorList>
            <person name="Mori T."/>
            <person name="Dohra H."/>
            <person name="Suzuki T."/>
            <person name="Kawagishi H."/>
            <person name="Hirai H."/>
        </authorList>
    </citation>
    <scope>NUCLEOTIDE SEQUENCE [LARGE SCALE GENOMIC DNA]</scope>
    <source>
        <strain evidence="14 15">YK-624</strain>
    </source>
</reference>
<evidence type="ECO:0000256" key="9">
    <source>
        <dbReference type="ARBA" id="ARBA00023136"/>
    </source>
</evidence>
<dbReference type="Pfam" id="PF07819">
    <property type="entry name" value="PGAP1"/>
    <property type="match status" value="1"/>
</dbReference>
<keyword evidence="6 10" id="KW-0256">Endoplasmic reticulum</keyword>
<evidence type="ECO:0000256" key="6">
    <source>
        <dbReference type="ARBA" id="ARBA00022824"/>
    </source>
</evidence>
<evidence type="ECO:0000313" key="15">
    <source>
        <dbReference type="Proteomes" id="UP000703269"/>
    </source>
</evidence>
<gene>
    <name evidence="14" type="ORF">PsYK624_006150</name>
</gene>
<dbReference type="InterPro" id="IPR056824">
    <property type="entry name" value="PGAP1_TMD"/>
</dbReference>
<comment type="subcellular location">
    <subcellularLocation>
        <location evidence="1">Endoplasmic reticulum membrane</location>
        <topology evidence="1">Multi-pass membrane protein</topology>
    </subcellularLocation>
</comment>
<dbReference type="PANTHER" id="PTHR15495:SF7">
    <property type="entry name" value="GPI INOSITOL-DEACYLASE"/>
    <property type="match status" value="1"/>
</dbReference>
<evidence type="ECO:0000256" key="4">
    <source>
        <dbReference type="ARBA" id="ARBA00022692"/>
    </source>
</evidence>
<feature type="transmembrane region" description="Helical" evidence="10">
    <location>
        <begin position="651"/>
        <end position="672"/>
    </location>
</feature>
<evidence type="ECO:0000256" key="10">
    <source>
        <dbReference type="RuleBase" id="RU365011"/>
    </source>
</evidence>
<dbReference type="Proteomes" id="UP000703269">
    <property type="component" value="Unassembled WGS sequence"/>
</dbReference>
<dbReference type="AlphaFoldDB" id="A0A9P3FYA9"/>
<evidence type="ECO:0000256" key="2">
    <source>
        <dbReference type="ARBA" id="ARBA00006931"/>
    </source>
</evidence>
<evidence type="ECO:0000256" key="11">
    <source>
        <dbReference type="SAM" id="MobiDB-lite"/>
    </source>
</evidence>
<feature type="domain" description="GPI inositol-deacylase PGAP1-like alpha/beta" evidence="12">
    <location>
        <begin position="77"/>
        <end position="297"/>
    </location>
</feature>
<sequence length="924" mass="100726">MTSRLPVYLISVVSLCVVAALYYASIDTIKTLSPQGCRMSWMSPSYLLQSGFDRKWTSLAGRYSLWLYREVGWEGHELHGAPVLFIPGNAGSSHQVRSIASSAARQYYSNPHEVAFEFRGNPLKALDFFAVEFNEDLSAFHGTTLDAQKAYTRRAIDYILSLYPPDTPIVIMGHSMGGVVGVSLLPHPKVSAIITMSTPHTLPPARFDRRVDRIYSTNRNALLTEPTPILSMCGGATDLMIPSESCILPEALSTGNGSKPYRRTIFSSALEGSWTGVGHREMVWCHQVRWRIARAALQLGPASTASGRADVLDTWLRDGQTLPPGYTPAIAPLALEGAEYLSPDVRLELKNPTGSRTYVMPAPGDTSSRRRFLLYVSQGSISPTAPHSPLPLRASIYACSTTSTCQPLRADSLRLVPNPQPGKPFPVPDEGSDESEGVVVFEAELPSDYSGVAVRTEYGDGRGWVVGGFVPEEPSVDKAGALGPLLSHLSLVLPSSQLRTTVQLPNLLSSALLVYSLAPKLSDGCTDALLWPLLQYTSHPAETHYFPLGPRSRILLHTHASAPFISSAYTHGLNFSVYSTGESACAIERLELAVDLWATLGRWGTRYAAPAASWAVGVVAISLFDAWRAVDAVGVMPSVGSSLATFASARLPILLILSFLTSFIPLLVDMWLGNRGEWQLSPIAPLLLLTVTGLVSVSWAVISILMWPLRKLARRFFSRSSPVISRRTSSLVSLGLICLLIFLLVPWQVGFLGCWIYHLSTCASVQPTLAVTENAAIPLIPRDGEDEQSTVSPIAPSTRLPATTQDRSAQNEREHLLLLMTWLLPLAAPVLAIWVRTLFTAGLTTPFDGDHNVLYVAPFLVLVDPSWGLTWTWVWGGPAGLKSRWTMVVLALAAFVWGPRYTYLVFEVASAMLVVGVVAHFIKR</sequence>
<evidence type="ECO:0000313" key="14">
    <source>
        <dbReference type="EMBL" id="GJE84539.1"/>
    </source>
</evidence>
<dbReference type="InterPro" id="IPR039529">
    <property type="entry name" value="PGAP1/BST1"/>
</dbReference>
<dbReference type="Pfam" id="PF25140">
    <property type="entry name" value="PGAP1_TMD"/>
    <property type="match status" value="1"/>
</dbReference>
<keyword evidence="4 10" id="KW-0812">Transmembrane</keyword>
<comment type="similarity">
    <text evidence="2 10">Belongs to the GPI inositol-deacylase family.</text>
</comment>
<dbReference type="GO" id="GO:0005789">
    <property type="term" value="C:endoplasmic reticulum membrane"/>
    <property type="evidence" value="ECO:0007669"/>
    <property type="project" value="UniProtKB-SubCell"/>
</dbReference>
<dbReference type="GO" id="GO:0050185">
    <property type="term" value="F:phosphatidylinositol deacylase activity"/>
    <property type="evidence" value="ECO:0007669"/>
    <property type="project" value="TreeGrafter"/>
</dbReference>
<keyword evidence="8 10" id="KW-1133">Transmembrane helix</keyword>
<dbReference type="EMBL" id="BPQB01000001">
    <property type="protein sequence ID" value="GJE84539.1"/>
    <property type="molecule type" value="Genomic_DNA"/>
</dbReference>
<feature type="transmembrane region" description="Helical" evidence="10">
    <location>
        <begin position="611"/>
        <end position="630"/>
    </location>
</feature>
<dbReference type="Gene3D" id="3.40.50.1820">
    <property type="entry name" value="alpha/beta hydrolase"/>
    <property type="match status" value="1"/>
</dbReference>
<dbReference type="GO" id="GO:0015031">
    <property type="term" value="P:protein transport"/>
    <property type="evidence" value="ECO:0007669"/>
    <property type="project" value="UniProtKB-KW"/>
</dbReference>
<keyword evidence="7 10" id="KW-0653">Protein transport</keyword>
<evidence type="ECO:0000259" key="12">
    <source>
        <dbReference type="Pfam" id="PF07819"/>
    </source>
</evidence>
<dbReference type="InterPro" id="IPR029058">
    <property type="entry name" value="AB_hydrolase_fold"/>
</dbReference>
<proteinExistence type="inferred from homology"/>
<feature type="transmembrane region" description="Helical" evidence="10">
    <location>
        <begin position="684"/>
        <end position="709"/>
    </location>
</feature>
<evidence type="ECO:0000256" key="1">
    <source>
        <dbReference type="ARBA" id="ARBA00004477"/>
    </source>
</evidence>
<dbReference type="SUPFAM" id="SSF53474">
    <property type="entry name" value="alpha/beta-Hydrolases"/>
    <property type="match status" value="1"/>
</dbReference>
<protein>
    <recommendedName>
        <fullName evidence="10">GPI inositol-deacylase</fullName>
        <ecNumber evidence="10">3.1.-.-</ecNumber>
    </recommendedName>
</protein>
<evidence type="ECO:0000256" key="3">
    <source>
        <dbReference type="ARBA" id="ARBA00022448"/>
    </source>
</evidence>
<keyword evidence="5 10" id="KW-0378">Hydrolase</keyword>
<feature type="transmembrane region" description="Helical" evidence="10">
    <location>
        <begin position="730"/>
        <end position="749"/>
    </location>
</feature>
<dbReference type="OrthoDB" id="348976at2759"/>
<evidence type="ECO:0000259" key="13">
    <source>
        <dbReference type="Pfam" id="PF25140"/>
    </source>
</evidence>
<feature type="domain" description="GPI inositol-deacylase transmembrane" evidence="13">
    <location>
        <begin position="669"/>
        <end position="921"/>
    </location>
</feature>
<dbReference type="EC" id="3.1.-.-" evidence="10"/>
<feature type="transmembrane region" description="Helical" evidence="10">
    <location>
        <begin position="7"/>
        <end position="25"/>
    </location>
</feature>
<keyword evidence="15" id="KW-1185">Reference proteome</keyword>
<evidence type="ECO:0000256" key="5">
    <source>
        <dbReference type="ARBA" id="ARBA00022801"/>
    </source>
</evidence>
<feature type="transmembrane region" description="Helical" evidence="10">
    <location>
        <begin position="903"/>
        <end position="922"/>
    </location>
</feature>
<comment type="function">
    <text evidence="10">Involved in inositol deacylation of GPI-anchored proteins which plays important roles in the quality control and ER-associated degradation of GPI-anchored proteins.</text>
</comment>
<keyword evidence="3 10" id="KW-0813">Transport</keyword>
<dbReference type="InterPro" id="IPR012908">
    <property type="entry name" value="PGAP1-ab_dom-like"/>
</dbReference>
<dbReference type="GO" id="GO:0006505">
    <property type="term" value="P:GPI anchor metabolic process"/>
    <property type="evidence" value="ECO:0007669"/>
    <property type="project" value="TreeGrafter"/>
</dbReference>
<feature type="transmembrane region" description="Helical" evidence="10">
    <location>
        <begin position="855"/>
        <end position="874"/>
    </location>
</feature>
<accession>A0A9P3FYA9</accession>
<dbReference type="GO" id="GO:0006888">
    <property type="term" value="P:endoplasmic reticulum to Golgi vesicle-mediated transport"/>
    <property type="evidence" value="ECO:0007669"/>
    <property type="project" value="TreeGrafter"/>
</dbReference>
<name>A0A9P3FYA9_9APHY</name>
<feature type="transmembrane region" description="Helical" evidence="10">
    <location>
        <begin position="816"/>
        <end position="835"/>
    </location>
</feature>